<comment type="caution">
    <text evidence="3">The sequence shown here is derived from an EMBL/GenBank/DDBJ whole genome shotgun (WGS) entry which is preliminary data.</text>
</comment>
<feature type="signal peptide" evidence="2">
    <location>
        <begin position="1"/>
        <end position="21"/>
    </location>
</feature>
<dbReference type="EMBL" id="JABKKE010000002">
    <property type="protein sequence ID" value="NPE13152.1"/>
    <property type="molecule type" value="Genomic_DNA"/>
</dbReference>
<accession>A0ABX2AR12</accession>
<evidence type="ECO:0000256" key="1">
    <source>
        <dbReference type="SAM" id="Phobius"/>
    </source>
</evidence>
<feature type="transmembrane region" description="Helical" evidence="1">
    <location>
        <begin position="156"/>
        <end position="178"/>
    </location>
</feature>
<protein>
    <submittedName>
        <fullName evidence="3">Uncharacterized protein</fullName>
    </submittedName>
</protein>
<keyword evidence="2" id="KW-0732">Signal</keyword>
<feature type="chain" id="PRO_5045461295" evidence="2">
    <location>
        <begin position="22"/>
        <end position="225"/>
    </location>
</feature>
<evidence type="ECO:0000313" key="4">
    <source>
        <dbReference type="Proteomes" id="UP001193734"/>
    </source>
</evidence>
<keyword evidence="1" id="KW-1133">Transmembrane helix</keyword>
<sequence>MVAKRFSIALLSIFLSVAVFAADKDLEKDIIMVSYEQGWMDSSGTLALKNNSSEEVKNVVFLITYLDMSGKELDYEEFSKRVSIASGMTRKLNIPAYEYSRHYHYYKSENMPGGSPSFKIKFKLKDYNVEEKVTESTDEVPFDRLDYDRTTRNEGLYLIIGIVALLFFIGITVGLYVLVAIMAQKRNRSVVGWIFLSFIATPLLMIIILLAIGKNENYIENHYNR</sequence>
<keyword evidence="1" id="KW-0812">Transmembrane</keyword>
<keyword evidence="1" id="KW-0472">Membrane</keyword>
<reference evidence="3 4" key="1">
    <citation type="submission" date="2020-05" db="EMBL/GenBank/DDBJ databases">
        <title>Distinct polysaccharide utilization as determinants for interspecies competition between intestinal Prevotella spp.</title>
        <authorList>
            <person name="Galvez E.J.C."/>
            <person name="Iljazovic A."/>
            <person name="Strowig T."/>
        </authorList>
    </citation>
    <scope>NUCLEOTIDE SEQUENCE [LARGE SCALE GENOMIC DNA]</scope>
    <source>
        <strain evidence="3 4">PROD</strain>
    </source>
</reference>
<name>A0ABX2AR12_9BACT</name>
<evidence type="ECO:0000313" key="3">
    <source>
        <dbReference type="EMBL" id="NPE13152.1"/>
    </source>
</evidence>
<dbReference type="RefSeq" id="WP_172176748.1">
    <property type="nucleotide sequence ID" value="NZ_CASGIA010000001.1"/>
</dbReference>
<evidence type="ECO:0000256" key="2">
    <source>
        <dbReference type="SAM" id="SignalP"/>
    </source>
</evidence>
<gene>
    <name evidence="3" type="ORF">HPS55_02205</name>
</gene>
<dbReference type="Proteomes" id="UP001193734">
    <property type="component" value="Unassembled WGS sequence"/>
</dbReference>
<dbReference type="GeneID" id="82156568"/>
<proteinExistence type="predicted"/>
<keyword evidence="4" id="KW-1185">Reference proteome</keyword>
<feature type="transmembrane region" description="Helical" evidence="1">
    <location>
        <begin position="190"/>
        <end position="212"/>
    </location>
</feature>
<organism evidence="3 4">
    <name type="scientific">Xylanibacter rodentium</name>
    <dbReference type="NCBI Taxonomy" id="2736289"/>
    <lineage>
        <taxon>Bacteria</taxon>
        <taxon>Pseudomonadati</taxon>
        <taxon>Bacteroidota</taxon>
        <taxon>Bacteroidia</taxon>
        <taxon>Bacteroidales</taxon>
        <taxon>Prevotellaceae</taxon>
        <taxon>Xylanibacter</taxon>
    </lineage>
</organism>